<evidence type="ECO:0000256" key="7">
    <source>
        <dbReference type="RuleBase" id="RU363032"/>
    </source>
</evidence>
<keyword evidence="3" id="KW-1003">Cell membrane</keyword>
<dbReference type="PANTHER" id="PTHR43744:SF12">
    <property type="entry name" value="ABC TRANSPORTER PERMEASE PROTEIN MG189-RELATED"/>
    <property type="match status" value="1"/>
</dbReference>
<dbReference type="GeneID" id="75080628"/>
<dbReference type="Gene3D" id="1.10.3720.10">
    <property type="entry name" value="MetI-like"/>
    <property type="match status" value="1"/>
</dbReference>
<evidence type="ECO:0000313" key="9">
    <source>
        <dbReference type="EMBL" id="CUO32397.1"/>
    </source>
</evidence>
<feature type="transmembrane region" description="Helical" evidence="7">
    <location>
        <begin position="201"/>
        <end position="225"/>
    </location>
</feature>
<evidence type="ECO:0000313" key="10">
    <source>
        <dbReference type="Proteomes" id="UP000095447"/>
    </source>
</evidence>
<sequence length="283" mass="31878">MKKSSMKFSAAFSKFMFYFGNIVIGIIFVSPLIWMISASLKPESQIFANMNSLKTFFPVSASFNNYVEVFTRMNLPQVFKNTLLYIALILVLDLLVNSMCGYALAKFEFKGKGAIMNLVVALMVLPMEAIMLPLYIEMSQLGWVNTLAALVIPFVAKCFSIYMFRQFFCDIPDDLIEAAAIDGCRPAGTFFKIVMPISKTVYATVFILDFVAHWNDFMWPFLVMTGEDKRTIQLAVQSFFGTQPVHYSAIMAALVISAIPMIIMFIFMQKYYVEGIASSGIKG</sequence>
<comment type="subcellular location">
    <subcellularLocation>
        <location evidence="1 7">Cell membrane</location>
        <topology evidence="1 7">Multi-pass membrane protein</topology>
    </subcellularLocation>
</comment>
<dbReference type="PROSITE" id="PS50928">
    <property type="entry name" value="ABC_TM1"/>
    <property type="match status" value="1"/>
</dbReference>
<dbReference type="GO" id="GO:0055085">
    <property type="term" value="P:transmembrane transport"/>
    <property type="evidence" value="ECO:0007669"/>
    <property type="project" value="InterPro"/>
</dbReference>
<reference evidence="9 10" key="1">
    <citation type="submission" date="2015-09" db="EMBL/GenBank/DDBJ databases">
        <authorList>
            <consortium name="Pathogen Informatics"/>
        </authorList>
    </citation>
    <scope>NUCLEOTIDE SEQUENCE [LARGE SCALE GENOMIC DNA]</scope>
    <source>
        <strain evidence="9 10">2789STDY5608838</strain>
    </source>
</reference>
<evidence type="ECO:0000256" key="4">
    <source>
        <dbReference type="ARBA" id="ARBA00022692"/>
    </source>
</evidence>
<feature type="transmembrane region" description="Helical" evidence="7">
    <location>
        <begin position="117"/>
        <end position="136"/>
    </location>
</feature>
<dbReference type="AlphaFoldDB" id="A0A174E4K9"/>
<dbReference type="Proteomes" id="UP000095447">
    <property type="component" value="Unassembled WGS sequence"/>
</dbReference>
<dbReference type="GO" id="GO:0005886">
    <property type="term" value="C:plasma membrane"/>
    <property type="evidence" value="ECO:0007669"/>
    <property type="project" value="UniProtKB-SubCell"/>
</dbReference>
<feature type="transmembrane region" description="Helical" evidence="7">
    <location>
        <begin position="245"/>
        <end position="267"/>
    </location>
</feature>
<evidence type="ECO:0000256" key="2">
    <source>
        <dbReference type="ARBA" id="ARBA00022448"/>
    </source>
</evidence>
<feature type="transmembrane region" description="Helical" evidence="7">
    <location>
        <begin position="142"/>
        <end position="164"/>
    </location>
</feature>
<gene>
    <name evidence="9" type="primary">ycjP_6</name>
    <name evidence="9" type="ORF">ERS852395_02684</name>
</gene>
<dbReference type="Pfam" id="PF00528">
    <property type="entry name" value="BPD_transp_1"/>
    <property type="match status" value="1"/>
</dbReference>
<dbReference type="InterPro" id="IPR000515">
    <property type="entry name" value="MetI-like"/>
</dbReference>
<feature type="domain" description="ABC transmembrane type-1" evidence="8">
    <location>
        <begin position="79"/>
        <end position="268"/>
    </location>
</feature>
<keyword evidence="5 7" id="KW-1133">Transmembrane helix</keyword>
<feature type="transmembrane region" description="Helical" evidence="7">
    <location>
        <begin position="15"/>
        <end position="36"/>
    </location>
</feature>
<evidence type="ECO:0000259" key="8">
    <source>
        <dbReference type="PROSITE" id="PS50928"/>
    </source>
</evidence>
<evidence type="ECO:0000256" key="1">
    <source>
        <dbReference type="ARBA" id="ARBA00004651"/>
    </source>
</evidence>
<protein>
    <submittedName>
        <fullName evidence="9">Inner membrane ABC transporter permease protein ycjP</fullName>
    </submittedName>
</protein>
<evidence type="ECO:0000256" key="6">
    <source>
        <dbReference type="ARBA" id="ARBA00023136"/>
    </source>
</evidence>
<accession>A0A174E4K9</accession>
<dbReference type="PANTHER" id="PTHR43744">
    <property type="entry name" value="ABC TRANSPORTER PERMEASE PROTEIN MG189-RELATED-RELATED"/>
    <property type="match status" value="1"/>
</dbReference>
<proteinExistence type="inferred from homology"/>
<dbReference type="EMBL" id="CYZA01000017">
    <property type="protein sequence ID" value="CUO32397.1"/>
    <property type="molecule type" value="Genomic_DNA"/>
</dbReference>
<dbReference type="CDD" id="cd06261">
    <property type="entry name" value="TM_PBP2"/>
    <property type="match status" value="1"/>
</dbReference>
<feature type="transmembrane region" description="Helical" evidence="7">
    <location>
        <begin position="83"/>
        <end position="105"/>
    </location>
</feature>
<keyword evidence="4 7" id="KW-0812">Transmembrane</keyword>
<dbReference type="RefSeq" id="WP_025581029.1">
    <property type="nucleotide sequence ID" value="NZ_CYZA01000017.1"/>
</dbReference>
<dbReference type="SUPFAM" id="SSF161098">
    <property type="entry name" value="MetI-like"/>
    <property type="match status" value="1"/>
</dbReference>
<evidence type="ECO:0000256" key="3">
    <source>
        <dbReference type="ARBA" id="ARBA00022475"/>
    </source>
</evidence>
<organism evidence="9 10">
    <name type="scientific">Blautia obeum</name>
    <dbReference type="NCBI Taxonomy" id="40520"/>
    <lineage>
        <taxon>Bacteria</taxon>
        <taxon>Bacillati</taxon>
        <taxon>Bacillota</taxon>
        <taxon>Clostridia</taxon>
        <taxon>Lachnospirales</taxon>
        <taxon>Lachnospiraceae</taxon>
        <taxon>Blautia</taxon>
    </lineage>
</organism>
<comment type="similarity">
    <text evidence="7">Belongs to the binding-protein-dependent transport system permease family.</text>
</comment>
<name>A0A174E4K9_9FIRM</name>
<dbReference type="InterPro" id="IPR035906">
    <property type="entry name" value="MetI-like_sf"/>
</dbReference>
<keyword evidence="6 7" id="KW-0472">Membrane</keyword>
<keyword evidence="2 7" id="KW-0813">Transport</keyword>
<evidence type="ECO:0000256" key="5">
    <source>
        <dbReference type="ARBA" id="ARBA00022989"/>
    </source>
</evidence>